<evidence type="ECO:0000313" key="10">
    <source>
        <dbReference type="Proteomes" id="UP000245468"/>
    </source>
</evidence>
<reference evidence="10" key="1">
    <citation type="submission" date="2018-05" db="EMBL/GenBank/DDBJ databases">
        <title>Pseudarcicella sp. HME7025 Genome sequencing and assembly.</title>
        <authorList>
            <person name="Kim H."/>
            <person name="Kang H."/>
            <person name="Joh K."/>
        </authorList>
    </citation>
    <scope>NUCLEOTIDE SEQUENCE [LARGE SCALE GENOMIC DNA]</scope>
    <source>
        <strain evidence="10">HME7025</strain>
    </source>
</reference>
<dbReference type="GO" id="GO:0008409">
    <property type="term" value="F:5'-3' exonuclease activity"/>
    <property type="evidence" value="ECO:0007669"/>
    <property type="project" value="InterPro"/>
</dbReference>
<gene>
    <name evidence="9" type="primary">recJ</name>
    <name evidence="9" type="ORF">HME7025_02515</name>
</gene>
<organism evidence="9 10">
    <name type="scientific">Aquirufa nivalisilvae</name>
    <dbReference type="NCBI Taxonomy" id="2516557"/>
    <lineage>
        <taxon>Bacteria</taxon>
        <taxon>Pseudomonadati</taxon>
        <taxon>Bacteroidota</taxon>
        <taxon>Cytophagia</taxon>
        <taxon>Cytophagales</taxon>
        <taxon>Flectobacillaceae</taxon>
        <taxon>Aquirufa</taxon>
    </lineage>
</organism>
<dbReference type="InterPro" id="IPR004610">
    <property type="entry name" value="RecJ"/>
</dbReference>
<dbReference type="Pfam" id="PF17768">
    <property type="entry name" value="RecJ_OB"/>
    <property type="match status" value="1"/>
</dbReference>
<dbReference type="PANTHER" id="PTHR30255:SF2">
    <property type="entry name" value="SINGLE-STRANDED-DNA-SPECIFIC EXONUCLEASE RECJ"/>
    <property type="match status" value="1"/>
</dbReference>
<dbReference type="EMBL" id="CP029346">
    <property type="protein sequence ID" value="AWL10355.1"/>
    <property type="molecule type" value="Genomic_DNA"/>
</dbReference>
<dbReference type="InterPro" id="IPR051673">
    <property type="entry name" value="SSDNA_exonuclease_RecJ"/>
</dbReference>
<dbReference type="InterPro" id="IPR001667">
    <property type="entry name" value="DDH_dom"/>
</dbReference>
<feature type="domain" description="DDH" evidence="6">
    <location>
        <begin position="84"/>
        <end position="232"/>
    </location>
</feature>
<sequence>MLPKKKWTLLPPPEKEALQQLSHELSTVKNPYFLQLLLSRGIQNFEQAKAFMLPEIASIHDPFLMKDMDKAVERLGLALETGEKILIYGDYDVDGTTSVALVYGYLSEILGADCDYYIPDRYTEGYGVSQAGVQYAQDNDYSLIISLDCGIKAHERVAWCNEHGIDFIVCDHHLPDEVLPNALAVLDPKRKDCTYPFKELTGCGVGFKLLQAFIEANFLEPEPLWERIDLLACSIAADMVPIIGENRILTYFGLEKLSKNPSPGLAYLLQNAGRTAPIQVTDIVFSISPVINAAGRMDHAHGAVKLLLASDTLEASQLAEAVLKQNQSRKEVEKEIVQQALEIFQQDAFLPTAFSTVLFHASWHKGVVGIVASKIQEHYYRPTIILTESNGHLVGSARSVKGFDIHAALESCADLLVQFGGHTHAAGLHLKPEDLPAFIQRFDELVKIGLTENPPQAELLIDMEIPLSALNLAFHDKLLIRLSPFGPGNMIPLFQSNQLFQTAPPTILKEAHLKLFVQDKPENPAMEVIAFNLRADFYEGLMEAYLNQKPISLVYHLEVNEFRGNRKLQLRALDMA</sequence>
<dbReference type="InterPro" id="IPR038763">
    <property type="entry name" value="DHH_sf"/>
</dbReference>
<dbReference type="GO" id="GO:0003676">
    <property type="term" value="F:nucleic acid binding"/>
    <property type="evidence" value="ECO:0007669"/>
    <property type="project" value="InterPro"/>
</dbReference>
<name>A0A2S2DY78_9BACT</name>
<evidence type="ECO:0000256" key="4">
    <source>
        <dbReference type="ARBA" id="ARBA00022801"/>
    </source>
</evidence>
<keyword evidence="10" id="KW-1185">Reference proteome</keyword>
<feature type="domain" description="RecJ OB" evidence="8">
    <location>
        <begin position="461"/>
        <end position="572"/>
    </location>
</feature>
<evidence type="ECO:0000313" key="9">
    <source>
        <dbReference type="EMBL" id="AWL10355.1"/>
    </source>
</evidence>
<dbReference type="InterPro" id="IPR041122">
    <property type="entry name" value="RecJ_OB"/>
</dbReference>
<dbReference type="Pfam" id="PF01368">
    <property type="entry name" value="DHH"/>
    <property type="match status" value="1"/>
</dbReference>
<keyword evidence="4 9" id="KW-0378">Hydrolase</keyword>
<evidence type="ECO:0000259" key="6">
    <source>
        <dbReference type="Pfam" id="PF01368"/>
    </source>
</evidence>
<dbReference type="Proteomes" id="UP000245468">
    <property type="component" value="Chromosome"/>
</dbReference>
<dbReference type="Gene3D" id="3.90.1640.30">
    <property type="match status" value="1"/>
</dbReference>
<dbReference type="GO" id="GO:0006310">
    <property type="term" value="P:DNA recombination"/>
    <property type="evidence" value="ECO:0007669"/>
    <property type="project" value="InterPro"/>
</dbReference>
<protein>
    <recommendedName>
        <fullName evidence="2">Single-stranded-DNA-specific exonuclease RecJ</fullName>
    </recommendedName>
</protein>
<dbReference type="NCBIfam" id="TIGR00644">
    <property type="entry name" value="recJ"/>
    <property type="match status" value="1"/>
</dbReference>
<dbReference type="AlphaFoldDB" id="A0A2S2DY78"/>
<comment type="similarity">
    <text evidence="1">Belongs to the RecJ family.</text>
</comment>
<proteinExistence type="inferred from homology"/>
<feature type="domain" description="DHHA1" evidence="7">
    <location>
        <begin position="357"/>
        <end position="447"/>
    </location>
</feature>
<dbReference type="GO" id="GO:0006281">
    <property type="term" value="P:DNA repair"/>
    <property type="evidence" value="ECO:0007669"/>
    <property type="project" value="InterPro"/>
</dbReference>
<dbReference type="RefSeq" id="WP_226998233.1">
    <property type="nucleotide sequence ID" value="NZ_CP029346.1"/>
</dbReference>
<evidence type="ECO:0000256" key="1">
    <source>
        <dbReference type="ARBA" id="ARBA00005915"/>
    </source>
</evidence>
<keyword evidence="3" id="KW-0540">Nuclease</keyword>
<evidence type="ECO:0000256" key="5">
    <source>
        <dbReference type="ARBA" id="ARBA00022839"/>
    </source>
</evidence>
<evidence type="ECO:0000259" key="7">
    <source>
        <dbReference type="Pfam" id="PF02272"/>
    </source>
</evidence>
<dbReference type="PANTHER" id="PTHR30255">
    <property type="entry name" value="SINGLE-STRANDED-DNA-SPECIFIC EXONUCLEASE RECJ"/>
    <property type="match status" value="1"/>
</dbReference>
<evidence type="ECO:0000256" key="3">
    <source>
        <dbReference type="ARBA" id="ARBA00022722"/>
    </source>
</evidence>
<dbReference type="Pfam" id="PF02272">
    <property type="entry name" value="DHHA1"/>
    <property type="match status" value="1"/>
</dbReference>
<evidence type="ECO:0000256" key="2">
    <source>
        <dbReference type="ARBA" id="ARBA00019841"/>
    </source>
</evidence>
<accession>A0A2S2DY78</accession>
<dbReference type="SUPFAM" id="SSF64182">
    <property type="entry name" value="DHH phosphoesterases"/>
    <property type="match status" value="1"/>
</dbReference>
<keyword evidence="5 9" id="KW-0269">Exonuclease</keyword>
<dbReference type="KEGG" id="psez:HME7025_02515"/>
<dbReference type="InterPro" id="IPR003156">
    <property type="entry name" value="DHHA1_dom"/>
</dbReference>
<evidence type="ECO:0000259" key="8">
    <source>
        <dbReference type="Pfam" id="PF17768"/>
    </source>
</evidence>
<dbReference type="Gene3D" id="3.10.310.30">
    <property type="match status" value="1"/>
</dbReference>